<gene>
    <name evidence="2" type="ORF">PR018_07270</name>
</gene>
<organism evidence="2 3">
    <name type="scientific">Rhizobium rhododendri</name>
    <dbReference type="NCBI Taxonomy" id="2506430"/>
    <lineage>
        <taxon>Bacteria</taxon>
        <taxon>Pseudomonadati</taxon>
        <taxon>Pseudomonadota</taxon>
        <taxon>Alphaproteobacteria</taxon>
        <taxon>Hyphomicrobiales</taxon>
        <taxon>Rhizobiaceae</taxon>
        <taxon>Rhizobium/Agrobacterium group</taxon>
        <taxon>Rhizobium</taxon>
    </lineage>
</organism>
<dbReference type="Pfam" id="PF02625">
    <property type="entry name" value="XdhC_CoxI"/>
    <property type="match status" value="1"/>
</dbReference>
<proteinExistence type="predicted"/>
<dbReference type="RefSeq" id="WP_142822811.1">
    <property type="nucleotide sequence ID" value="NZ_CP117267.1"/>
</dbReference>
<evidence type="ECO:0000313" key="3">
    <source>
        <dbReference type="Proteomes" id="UP000318939"/>
    </source>
</evidence>
<sequence>MSILAGTDVLDTAERWAASGTAVALATVTETWSSAPLPVGTQMVVSADGATEGTLSNGCIESDVVAAALEVIATGAGRLMDFRVTDEVARAVGLSCGGRIEVYIEKVG</sequence>
<evidence type="ECO:0000259" key="1">
    <source>
        <dbReference type="Pfam" id="PF02625"/>
    </source>
</evidence>
<evidence type="ECO:0000313" key="2">
    <source>
        <dbReference type="EMBL" id="WFS24286.1"/>
    </source>
</evidence>
<keyword evidence="3" id="KW-1185">Reference proteome</keyword>
<protein>
    <submittedName>
        <fullName evidence="2">XdhC family protein</fullName>
    </submittedName>
</protein>
<dbReference type="PANTHER" id="PTHR30388:SF4">
    <property type="entry name" value="MOLYBDENUM COFACTOR INSERTION CHAPERONE PAOD"/>
    <property type="match status" value="1"/>
</dbReference>
<dbReference type="Proteomes" id="UP000318939">
    <property type="component" value="Chromosome"/>
</dbReference>
<dbReference type="InterPro" id="IPR052698">
    <property type="entry name" value="MoCofactor_Util/Proc"/>
</dbReference>
<accession>A0ABY8IKT4</accession>
<dbReference type="InterPro" id="IPR003777">
    <property type="entry name" value="XdhC_CoxI"/>
</dbReference>
<name>A0ABY8IKT4_9HYPH</name>
<feature type="domain" description="XdhC- CoxI" evidence="1">
    <location>
        <begin position="16"/>
        <end position="82"/>
    </location>
</feature>
<dbReference type="PANTHER" id="PTHR30388">
    <property type="entry name" value="ALDEHYDE OXIDOREDUCTASE MOLYBDENUM COFACTOR ASSEMBLY PROTEIN"/>
    <property type="match status" value="1"/>
</dbReference>
<dbReference type="EMBL" id="CP117267">
    <property type="protein sequence ID" value="WFS24286.1"/>
    <property type="molecule type" value="Genomic_DNA"/>
</dbReference>
<reference evidence="2" key="1">
    <citation type="journal article" date="2019" name="Phytopathology">
        <title>A Novel Group of Rhizobium tumorigenes-Like Agrobacteria Associated with Crown Gall Disease of Rhododendron and Blueberry.</title>
        <authorList>
            <person name="Kuzmanovic N."/>
            <person name="Behrens P."/>
            <person name="Idczak E."/>
            <person name="Wagner S."/>
            <person name="Gotz M."/>
            <person name="Sproer C."/>
            <person name="Bunk B."/>
            <person name="Overmann J."/>
            <person name="Smalla K."/>
        </authorList>
    </citation>
    <scope>NUCLEOTIDE SEQUENCE</scope>
    <source>
        <strain evidence="2">Rho-6.2</strain>
    </source>
</reference>
<reference evidence="2" key="2">
    <citation type="journal article" date="2023" name="MicrobiologyOpen">
        <title>Genomics of the tumorigenes clade of the family Rhizobiaceae and description of Rhizobium rhododendri sp. nov.</title>
        <authorList>
            <person name="Kuzmanovic N."/>
            <person name="diCenzo G.C."/>
            <person name="Bunk B."/>
            <person name="Sproeer C."/>
            <person name="Fruehling A."/>
            <person name="Neumann-Schaal M."/>
            <person name="Overmann J."/>
            <person name="Smalla K."/>
        </authorList>
    </citation>
    <scope>NUCLEOTIDE SEQUENCE</scope>
    <source>
        <strain evidence="2">Rho-6.2</strain>
    </source>
</reference>